<organism evidence="2">
    <name type="scientific">Otarine gammaherpesvirus 4</name>
    <dbReference type="NCBI Taxonomy" id="2801541"/>
    <lineage>
        <taxon>Viruses</taxon>
        <taxon>Duplodnaviria</taxon>
        <taxon>Heunggongvirae</taxon>
        <taxon>Peploviricota</taxon>
        <taxon>Herviviricetes</taxon>
        <taxon>Herpesvirales</taxon>
        <taxon>Orthoherpesviridae</taxon>
        <taxon>Gammaherpesvirinae</taxon>
    </lineage>
</organism>
<sequence length="274" mass="30324">MQKASRVLVPATRPLVDDNSNGRPSKTCGTTITPEKSIPTIQPRNDNAHTPVPAPKPVRLMVRRLSNSTYVDSQLPELHQPYSCSGDRQAAELSNSPRQCVVQSTTNASTCTPSTPIKNVNSTHSTGHAPIHISKQRMESSGKDLCSVRLPVLTRHTTPAALRREVDNKTTPICSNVGTKVFQPHGKPSIALNCQSLHDIISDMLEPERRRYSAIIPVHENLYPIQALDAPKQHIKLSRARVTLVEFIDSITEKLNASTQSLLRTIQRIKLLYL</sequence>
<evidence type="ECO:0000313" key="2">
    <source>
        <dbReference type="EMBL" id="QRE02545.1"/>
    </source>
</evidence>
<dbReference type="EMBL" id="MN545487">
    <property type="protein sequence ID" value="QRE02545.1"/>
    <property type="molecule type" value="Genomic_DNA"/>
</dbReference>
<reference evidence="2" key="1">
    <citation type="submission" date="2019-10" db="EMBL/GenBank/DDBJ databases">
        <title>Otarine herpesvirus 4 in Northern fur seal genital swab.</title>
        <authorList>
            <person name="Deming A.C."/>
            <person name="Wellehan J.F.X."/>
            <person name="Gulland F.M.D."/>
        </authorList>
    </citation>
    <scope>NUCLEOTIDE SEQUENCE</scope>
    <source>
        <strain evidence="2">Cu11-001</strain>
    </source>
</reference>
<feature type="region of interest" description="Disordered" evidence="1">
    <location>
        <begin position="1"/>
        <end position="54"/>
    </location>
</feature>
<evidence type="ECO:0000256" key="1">
    <source>
        <dbReference type="SAM" id="MobiDB-lite"/>
    </source>
</evidence>
<proteinExistence type="predicted"/>
<protein>
    <submittedName>
        <fullName evidence="2">Uncharacterized protein</fullName>
    </submittedName>
</protein>
<accession>A0A889IWB5</accession>
<gene>
    <name evidence="2" type="primary">ORF64b</name>
</gene>
<name>A0A889IWB5_9GAMA</name>
<feature type="compositionally biased region" description="Polar residues" evidence="1">
    <location>
        <begin position="18"/>
        <end position="45"/>
    </location>
</feature>